<keyword evidence="1" id="KW-0393">Immunoglobulin domain</keyword>
<dbReference type="GeneTree" id="ENSGT01110000267173"/>
<dbReference type="Pfam" id="PF07679">
    <property type="entry name" value="I-set"/>
    <property type="match status" value="3"/>
</dbReference>
<dbReference type="AlphaFoldDB" id="A0A3B3QCS5"/>
<dbReference type="PANTHER" id="PTHR10075:SF14">
    <property type="entry name" value="CELL ADHESION MOLECULE DSCAM2-RELATED"/>
    <property type="match status" value="1"/>
</dbReference>
<dbReference type="Proteomes" id="UP000261540">
    <property type="component" value="Unplaced"/>
</dbReference>
<dbReference type="GO" id="GO:0098632">
    <property type="term" value="F:cell-cell adhesion mediator activity"/>
    <property type="evidence" value="ECO:0007669"/>
    <property type="project" value="TreeGrafter"/>
</dbReference>
<dbReference type="GO" id="GO:0007411">
    <property type="term" value="P:axon guidance"/>
    <property type="evidence" value="ECO:0007669"/>
    <property type="project" value="TreeGrafter"/>
</dbReference>
<dbReference type="GO" id="GO:0070593">
    <property type="term" value="P:dendrite self-avoidance"/>
    <property type="evidence" value="ECO:0007669"/>
    <property type="project" value="TreeGrafter"/>
</dbReference>
<protein>
    <recommendedName>
        <fullName evidence="2">Ig-like domain-containing protein</fullName>
    </recommendedName>
</protein>
<dbReference type="Ensembl" id="ENSPKIT00000027530.1">
    <property type="protein sequence ID" value="ENSPKIP00000003569.1"/>
    <property type="gene ID" value="ENSPKIG00000021016.1"/>
</dbReference>
<organism evidence="3 4">
    <name type="scientific">Paramormyrops kingsleyae</name>
    <dbReference type="NCBI Taxonomy" id="1676925"/>
    <lineage>
        <taxon>Eukaryota</taxon>
        <taxon>Metazoa</taxon>
        <taxon>Chordata</taxon>
        <taxon>Craniata</taxon>
        <taxon>Vertebrata</taxon>
        <taxon>Euteleostomi</taxon>
        <taxon>Actinopterygii</taxon>
        <taxon>Neopterygii</taxon>
        <taxon>Teleostei</taxon>
        <taxon>Osteoglossocephala</taxon>
        <taxon>Osteoglossomorpha</taxon>
        <taxon>Osteoglossiformes</taxon>
        <taxon>Mormyridae</taxon>
        <taxon>Paramormyrops</taxon>
    </lineage>
</organism>
<dbReference type="InterPro" id="IPR003598">
    <property type="entry name" value="Ig_sub2"/>
</dbReference>
<dbReference type="PROSITE" id="PS50835">
    <property type="entry name" value="IG_LIKE"/>
    <property type="match status" value="3"/>
</dbReference>
<evidence type="ECO:0000313" key="3">
    <source>
        <dbReference type="Ensembl" id="ENSPKIP00000003569.1"/>
    </source>
</evidence>
<reference evidence="3" key="1">
    <citation type="submission" date="2025-08" db="UniProtKB">
        <authorList>
            <consortium name="Ensembl"/>
        </authorList>
    </citation>
    <scope>IDENTIFICATION</scope>
</reference>
<dbReference type="Gene3D" id="2.60.40.10">
    <property type="entry name" value="Immunoglobulins"/>
    <property type="match status" value="3"/>
</dbReference>
<dbReference type="InterPro" id="IPR003599">
    <property type="entry name" value="Ig_sub"/>
</dbReference>
<sequence>MKPDSQEVIPGSTVVLQSAFTGTSPFTIKWFKGEKEMFTGGSCFIKKESTSSFIELHSVKPTDSDNYTCLVANDAGKVTCTGVLFVKGAFFLLPEPPKFVMTPESAKLVTCGSAVILECRVIGSPTISIKWFKNEAEISSDDKYQMAFSNSVATLRLDSSDTGSYTCIANNQAGTYKILPPTFIRKLNDTRMILGKPGQMDCKVSGSQPLTISWFHDGKEIVSGPNHEVTFSDNTCLLNLPSLKLPDSGMYLCRAVNSAGASETSASLFVRGQ</sequence>
<dbReference type="InterPro" id="IPR036179">
    <property type="entry name" value="Ig-like_dom_sf"/>
</dbReference>
<dbReference type="GO" id="GO:0030424">
    <property type="term" value="C:axon"/>
    <property type="evidence" value="ECO:0007669"/>
    <property type="project" value="TreeGrafter"/>
</dbReference>
<dbReference type="GO" id="GO:0007156">
    <property type="term" value="P:homophilic cell adhesion via plasma membrane adhesion molecules"/>
    <property type="evidence" value="ECO:0007669"/>
    <property type="project" value="TreeGrafter"/>
</dbReference>
<dbReference type="SUPFAM" id="SSF48726">
    <property type="entry name" value="Immunoglobulin"/>
    <property type="match status" value="3"/>
</dbReference>
<dbReference type="SMART" id="SM00409">
    <property type="entry name" value="IG"/>
    <property type="match status" value="3"/>
</dbReference>
<reference evidence="3" key="2">
    <citation type="submission" date="2025-09" db="UniProtKB">
        <authorList>
            <consortium name="Ensembl"/>
        </authorList>
    </citation>
    <scope>IDENTIFICATION</scope>
</reference>
<dbReference type="InterPro" id="IPR007110">
    <property type="entry name" value="Ig-like_dom"/>
</dbReference>
<feature type="domain" description="Ig-like" evidence="2">
    <location>
        <begin position="181"/>
        <end position="269"/>
    </location>
</feature>
<feature type="domain" description="Ig-like" evidence="2">
    <location>
        <begin position="1"/>
        <end position="79"/>
    </location>
</feature>
<dbReference type="SMART" id="SM00408">
    <property type="entry name" value="IGc2"/>
    <property type="match status" value="3"/>
</dbReference>
<keyword evidence="4" id="KW-1185">Reference proteome</keyword>
<name>A0A3B3QCS5_9TELE</name>
<evidence type="ECO:0000259" key="2">
    <source>
        <dbReference type="PROSITE" id="PS50835"/>
    </source>
</evidence>
<accession>A0A3B3QCS5</accession>
<dbReference type="InterPro" id="IPR013098">
    <property type="entry name" value="Ig_I-set"/>
</dbReference>
<dbReference type="FunFam" id="2.60.40.10:FF:000022">
    <property type="entry name" value="Cardiac titin"/>
    <property type="match status" value="3"/>
</dbReference>
<dbReference type="PANTHER" id="PTHR10075">
    <property type="entry name" value="BASIGIN RELATED"/>
    <property type="match status" value="1"/>
</dbReference>
<dbReference type="InterPro" id="IPR013783">
    <property type="entry name" value="Ig-like_fold"/>
</dbReference>
<evidence type="ECO:0000256" key="1">
    <source>
        <dbReference type="ARBA" id="ARBA00023319"/>
    </source>
</evidence>
<feature type="domain" description="Ig-like" evidence="2">
    <location>
        <begin position="97"/>
        <end position="171"/>
    </location>
</feature>
<evidence type="ECO:0000313" key="4">
    <source>
        <dbReference type="Proteomes" id="UP000261540"/>
    </source>
</evidence>
<proteinExistence type="predicted"/>
<dbReference type="GO" id="GO:0005886">
    <property type="term" value="C:plasma membrane"/>
    <property type="evidence" value="ECO:0007669"/>
    <property type="project" value="TreeGrafter"/>
</dbReference>